<sequence>MKIIQKIEPTKPKINKRKRAAAYARVSVDKGRTMHSLSAQVSYYSNLIQKNPEWEYSGVYSDGGISGTSTDARSEFQRLIKDAEDGKVDIILTKSISRFARNTVDLLETVRKLKAIDVEVRFEKEKINSLSGDGELMLSILASFAQEESRSISNNIKWSIQKRFKEGRINGRFNIYGYRWEGQDLVIEPKEAEVVRLIYANYMRGLSAEYTTRQLNKMGVTAMKGGPFKATSVRKILVNITYTGNLLLQKEYTSDPITGKSKMNKGELPQYFVENHHEAIIPMQEWQSVQDEKARRRKLGAHANRSIKTTCFTSKIKCGNCGKSFRRSGKSQGKNKEVYYIWTCRNKSEKGVKVCDARSIPEKMLKKACATALGLEEFEEQIFTDKVEQVIPLEGDSSIQTFLGL</sequence>
<dbReference type="RefSeq" id="WP_245810520.1">
    <property type="nucleotide sequence ID" value="NZ_JXJW01000030.1"/>
</dbReference>
<dbReference type="InterPro" id="IPR050639">
    <property type="entry name" value="SSR_resolvase"/>
</dbReference>
<dbReference type="Pfam" id="PF00239">
    <property type="entry name" value="Resolvase"/>
    <property type="match status" value="1"/>
</dbReference>
<dbReference type="InterPro" id="IPR025827">
    <property type="entry name" value="Zn_ribbon_recom_dom"/>
</dbReference>
<evidence type="ECO:0000313" key="4">
    <source>
        <dbReference type="Proteomes" id="UP000218282"/>
    </source>
</evidence>
<dbReference type="PROSITE" id="PS51736">
    <property type="entry name" value="RECOMBINASES_3"/>
    <property type="match status" value="1"/>
</dbReference>
<evidence type="ECO:0000259" key="2">
    <source>
        <dbReference type="PROSITE" id="PS51737"/>
    </source>
</evidence>
<protein>
    <recommendedName>
        <fullName evidence="5">Recombinase family protein</fullName>
    </recommendedName>
</protein>
<evidence type="ECO:0000259" key="1">
    <source>
        <dbReference type="PROSITE" id="PS51736"/>
    </source>
</evidence>
<gene>
    <name evidence="3" type="ORF">RU86_GL001606</name>
</gene>
<dbReference type="AlphaFoldDB" id="A0A2A5RUM8"/>
<dbReference type="InterPro" id="IPR038109">
    <property type="entry name" value="DNA_bind_recomb_sf"/>
</dbReference>
<dbReference type="CDD" id="cd00338">
    <property type="entry name" value="Ser_Recombinase"/>
    <property type="match status" value="1"/>
</dbReference>
<dbReference type="GO" id="GO:0000150">
    <property type="term" value="F:DNA strand exchange activity"/>
    <property type="evidence" value="ECO:0007669"/>
    <property type="project" value="InterPro"/>
</dbReference>
<feature type="domain" description="Resolvase/invertase-type recombinase catalytic" evidence="1">
    <location>
        <begin position="19"/>
        <end position="167"/>
    </location>
</feature>
<dbReference type="PANTHER" id="PTHR30461:SF23">
    <property type="entry name" value="DNA RECOMBINASE-RELATED"/>
    <property type="match status" value="1"/>
</dbReference>
<dbReference type="InterPro" id="IPR036162">
    <property type="entry name" value="Resolvase-like_N_sf"/>
</dbReference>
<proteinExistence type="predicted"/>
<name>A0A2A5RUM8_9LACT</name>
<dbReference type="Gene3D" id="3.40.50.1390">
    <property type="entry name" value="Resolvase, N-terminal catalytic domain"/>
    <property type="match status" value="1"/>
</dbReference>
<evidence type="ECO:0008006" key="5">
    <source>
        <dbReference type="Google" id="ProtNLM"/>
    </source>
</evidence>
<dbReference type="Pfam" id="PF07508">
    <property type="entry name" value="Recombinase"/>
    <property type="match status" value="1"/>
</dbReference>
<dbReference type="SUPFAM" id="SSF53041">
    <property type="entry name" value="Resolvase-like"/>
    <property type="match status" value="1"/>
</dbReference>
<organism evidence="3 4">
    <name type="scientific">Pseudolactococcus piscium</name>
    <dbReference type="NCBI Taxonomy" id="1364"/>
    <lineage>
        <taxon>Bacteria</taxon>
        <taxon>Bacillati</taxon>
        <taxon>Bacillota</taxon>
        <taxon>Bacilli</taxon>
        <taxon>Lactobacillales</taxon>
        <taxon>Streptococcaceae</taxon>
        <taxon>Pseudolactococcus</taxon>
    </lineage>
</organism>
<dbReference type="PROSITE" id="PS51737">
    <property type="entry name" value="RECOMBINASE_DNA_BIND"/>
    <property type="match status" value="1"/>
</dbReference>
<dbReference type="Proteomes" id="UP000218282">
    <property type="component" value="Unassembled WGS sequence"/>
</dbReference>
<dbReference type="Gene3D" id="3.90.1750.20">
    <property type="entry name" value="Putative Large Serine Recombinase, Chain B, Domain 2"/>
    <property type="match status" value="1"/>
</dbReference>
<comment type="caution">
    <text evidence="3">The sequence shown here is derived from an EMBL/GenBank/DDBJ whole genome shotgun (WGS) entry which is preliminary data.</text>
</comment>
<dbReference type="GO" id="GO:0003677">
    <property type="term" value="F:DNA binding"/>
    <property type="evidence" value="ECO:0007669"/>
    <property type="project" value="InterPro"/>
</dbReference>
<dbReference type="EMBL" id="JXJW01000030">
    <property type="protein sequence ID" value="PCS04647.1"/>
    <property type="molecule type" value="Genomic_DNA"/>
</dbReference>
<dbReference type="SMART" id="SM00857">
    <property type="entry name" value="Resolvase"/>
    <property type="match status" value="1"/>
</dbReference>
<dbReference type="InterPro" id="IPR011109">
    <property type="entry name" value="DNA_bind_recombinase_dom"/>
</dbReference>
<keyword evidence="4" id="KW-1185">Reference proteome</keyword>
<dbReference type="PANTHER" id="PTHR30461">
    <property type="entry name" value="DNA-INVERTASE FROM LAMBDOID PROPHAGE"/>
    <property type="match status" value="1"/>
</dbReference>
<dbReference type="InterPro" id="IPR006119">
    <property type="entry name" value="Resolv_N"/>
</dbReference>
<evidence type="ECO:0000313" key="3">
    <source>
        <dbReference type="EMBL" id="PCS04647.1"/>
    </source>
</evidence>
<dbReference type="Pfam" id="PF13408">
    <property type="entry name" value="Zn_ribbon_recom"/>
    <property type="match status" value="1"/>
</dbReference>
<accession>A0A2A5RUM8</accession>
<feature type="domain" description="Recombinase" evidence="2">
    <location>
        <begin position="175"/>
        <end position="299"/>
    </location>
</feature>
<reference evidence="3 4" key="1">
    <citation type="submission" date="2014-12" db="EMBL/GenBank/DDBJ databases">
        <title>Draft genome sequences of 10 type strains of Lactococcus.</title>
        <authorList>
            <person name="Sun Z."/>
            <person name="Zhong Z."/>
            <person name="Liu W."/>
            <person name="Zhang W."/>
            <person name="Zhang H."/>
        </authorList>
    </citation>
    <scope>NUCLEOTIDE SEQUENCE [LARGE SCALE GENOMIC DNA]</scope>
    <source>
        <strain evidence="3 4">DSM 6634</strain>
    </source>
</reference>